<dbReference type="Proteomes" id="UP000203142">
    <property type="component" value="Segment"/>
</dbReference>
<dbReference type="Gene3D" id="6.10.140.2190">
    <property type="match status" value="1"/>
</dbReference>
<dbReference type="RefSeq" id="YP_009149999.1">
    <property type="nucleotide sequence ID" value="NC_027358.1"/>
</dbReference>
<dbReference type="SUPFAM" id="SSF69349">
    <property type="entry name" value="Phage fibre proteins"/>
    <property type="match status" value="1"/>
</dbReference>
<dbReference type="GeneID" id="24723726"/>
<reference evidence="1 2" key="1">
    <citation type="journal article" date="2015" name="Int. J. Food Microbiol.">
        <title>Phages of dairy Leuconostoc mesenteroides: Genomics and factors influencing their adsorption.</title>
        <authorList>
            <person name="Pujato S.A."/>
            <person name="Mercanti D.J."/>
            <person name="Guglielmotti D.M."/>
            <person name="Rousseau G.M."/>
            <person name="Moineau S."/>
            <person name="Reinheimer J.A."/>
            <person name="Quiberoni A.D."/>
        </authorList>
    </citation>
    <scope>NUCLEOTIDE SEQUENCE [LARGE SCALE GENOMIC DNA]</scope>
</reference>
<organism evidence="1 2">
    <name type="scientific">Leuconostoc phage Ln-9</name>
    <dbReference type="NCBI Taxonomy" id="1536605"/>
    <lineage>
        <taxon>Viruses</taxon>
        <taxon>Duplodnaviria</taxon>
        <taxon>Heunggongvirae</taxon>
        <taxon>Uroviricota</taxon>
        <taxon>Caudoviricetes</taxon>
        <taxon>Mccleskeyvirinae</taxon>
        <taxon>Unaquatrovirus</taxon>
        <taxon>Unaquatrovirus Ln9</taxon>
    </lineage>
</organism>
<sequence length="240" mass="26027">MAYNKNTWATDDIITADKLNNLETGIANSVDGVSISNGTDFNTLKSNGRYFGSGIFPNSPAPTTSWQWVIDVSKSVTFISQRAIQLTASTPNVFFRNLVGGTWQAWQKQASDSDVVKLTGDQTVTGNKSFTGQTTISGKGMTDSGWLNIPLDSGATAVYAKYRILFGVVYIHVQQISGKAALTPYFTLPDGIRPSDTIFQTWFSGGKYGNNQLQPDGKFMCASGSSDASTQVSFYTQYPI</sequence>
<accession>A0A0D3MKU7</accession>
<keyword evidence="2" id="KW-1185">Reference proteome</keyword>
<name>A0A0D3MKU7_9CAUD</name>
<protein>
    <submittedName>
        <fullName evidence="1">Baseplate protein</fullName>
    </submittedName>
</protein>
<evidence type="ECO:0000313" key="2">
    <source>
        <dbReference type="Proteomes" id="UP000203142"/>
    </source>
</evidence>
<evidence type="ECO:0000313" key="1">
    <source>
        <dbReference type="EMBL" id="AIM50891.1"/>
    </source>
</evidence>
<dbReference type="CDD" id="cd19958">
    <property type="entry name" value="pyocin_knob"/>
    <property type="match status" value="1"/>
</dbReference>
<proteinExistence type="predicted"/>
<dbReference type="KEGG" id="vg:24723726"/>
<gene>
    <name evidence="1" type="ORF">Ln9_0042</name>
</gene>
<dbReference type="EMBL" id="KM262192">
    <property type="protein sequence ID" value="AIM50891.1"/>
    <property type="molecule type" value="Genomic_DNA"/>
</dbReference>